<reference evidence="7 8" key="1">
    <citation type="submission" date="2021-10" db="EMBL/GenBank/DDBJ databases">
        <authorList>
            <person name="Grouzdev D.S."/>
            <person name="Pantiukh K.S."/>
            <person name="Krutkina M.S."/>
        </authorList>
    </citation>
    <scope>NUCLEOTIDE SEQUENCE [LARGE SCALE GENOMIC DNA]</scope>
    <source>
        <strain evidence="7 8">Z-7514</strain>
    </source>
</reference>
<keyword evidence="4 6" id="KW-1133">Transmembrane helix</keyword>
<feature type="transmembrane region" description="Helical" evidence="6">
    <location>
        <begin position="42"/>
        <end position="63"/>
    </location>
</feature>
<evidence type="ECO:0000256" key="5">
    <source>
        <dbReference type="ARBA" id="ARBA00023136"/>
    </source>
</evidence>
<comment type="caution">
    <text evidence="7">The sequence shown here is derived from an EMBL/GenBank/DDBJ whole genome shotgun (WGS) entry which is preliminary data.</text>
</comment>
<evidence type="ECO:0000313" key="8">
    <source>
        <dbReference type="Proteomes" id="UP001199296"/>
    </source>
</evidence>
<dbReference type="PANTHER" id="PTHR43701:SF2">
    <property type="entry name" value="MEMBRANE TRANSPORTER PROTEIN YJNA-RELATED"/>
    <property type="match status" value="1"/>
</dbReference>
<sequence length="256" mass="27137">MFEILVIIFAGFGAGIVTGLVGASAVVIVTPFLVIFLGYDPYSAIGISLATDVVASSVSAFTYSKHGNINIKGGLLIAISAVIAAIFGSWFSAGMTPTALGGLTGIIILLTGISFRRKPINQRVEEFKNKFELNFFREREKLSSVLFGTFIGLMTGIFGAGGGIMILMVLTFVLDYKTHMAIGTSVLIMTFTALFASASHFIVEQHIPYFELLLSGFFAFAGAVTAATFANGASEKKLSKAIGTAFIFLGLIVILN</sequence>
<dbReference type="GO" id="GO:0005886">
    <property type="term" value="C:plasma membrane"/>
    <property type="evidence" value="ECO:0007669"/>
    <property type="project" value="UniProtKB-SubCell"/>
</dbReference>
<dbReference type="InterPro" id="IPR051598">
    <property type="entry name" value="TSUP/Inactive_protease-like"/>
</dbReference>
<dbReference type="RefSeq" id="WP_229346678.1">
    <property type="nucleotide sequence ID" value="NZ_JAJFAT010000025.1"/>
</dbReference>
<keyword evidence="3 6" id="KW-0812">Transmembrane</keyword>
<keyword evidence="8" id="KW-1185">Reference proteome</keyword>
<feature type="transmembrane region" description="Helical" evidence="6">
    <location>
        <begin position="7"/>
        <end position="36"/>
    </location>
</feature>
<dbReference type="Pfam" id="PF01925">
    <property type="entry name" value="TauE"/>
    <property type="match status" value="1"/>
</dbReference>
<evidence type="ECO:0000256" key="4">
    <source>
        <dbReference type="ARBA" id="ARBA00022989"/>
    </source>
</evidence>
<feature type="transmembrane region" description="Helical" evidence="6">
    <location>
        <begin position="145"/>
        <end position="174"/>
    </location>
</feature>
<name>A0AAW4X2G5_9FIRM</name>
<evidence type="ECO:0000313" key="7">
    <source>
        <dbReference type="EMBL" id="MCC3145978.1"/>
    </source>
</evidence>
<dbReference type="AlphaFoldDB" id="A0AAW4X2G5"/>
<feature type="transmembrane region" description="Helical" evidence="6">
    <location>
        <begin position="99"/>
        <end position="115"/>
    </location>
</feature>
<keyword evidence="6" id="KW-1003">Cell membrane</keyword>
<evidence type="ECO:0000256" key="1">
    <source>
        <dbReference type="ARBA" id="ARBA00004141"/>
    </source>
</evidence>
<dbReference type="Proteomes" id="UP001199296">
    <property type="component" value="Unassembled WGS sequence"/>
</dbReference>
<feature type="transmembrane region" description="Helical" evidence="6">
    <location>
        <begin position="210"/>
        <end position="232"/>
    </location>
</feature>
<comment type="similarity">
    <text evidence="2 6">Belongs to the 4-toluene sulfonate uptake permease (TSUP) (TC 2.A.102) family.</text>
</comment>
<feature type="transmembrane region" description="Helical" evidence="6">
    <location>
        <begin position="180"/>
        <end position="203"/>
    </location>
</feature>
<accession>A0AAW4X2G5</accession>
<proteinExistence type="inferred from homology"/>
<gene>
    <name evidence="7" type="ORF">LJ207_11700</name>
</gene>
<evidence type="ECO:0000256" key="2">
    <source>
        <dbReference type="ARBA" id="ARBA00009142"/>
    </source>
</evidence>
<feature type="transmembrane region" description="Helical" evidence="6">
    <location>
        <begin position="75"/>
        <end position="93"/>
    </location>
</feature>
<organism evidence="7 8">
    <name type="scientific">Halanaerobium polyolivorans</name>
    <dbReference type="NCBI Taxonomy" id="2886943"/>
    <lineage>
        <taxon>Bacteria</taxon>
        <taxon>Bacillati</taxon>
        <taxon>Bacillota</taxon>
        <taxon>Clostridia</taxon>
        <taxon>Halanaerobiales</taxon>
        <taxon>Halanaerobiaceae</taxon>
        <taxon>Halanaerobium</taxon>
    </lineage>
</organism>
<dbReference type="InterPro" id="IPR002781">
    <property type="entry name" value="TM_pro_TauE-like"/>
</dbReference>
<dbReference type="PANTHER" id="PTHR43701">
    <property type="entry name" value="MEMBRANE TRANSPORTER PROTEIN MJ0441-RELATED"/>
    <property type="match status" value="1"/>
</dbReference>
<feature type="transmembrane region" description="Helical" evidence="6">
    <location>
        <begin position="238"/>
        <end position="255"/>
    </location>
</feature>
<dbReference type="EMBL" id="JAJFAT010000025">
    <property type="protein sequence ID" value="MCC3145978.1"/>
    <property type="molecule type" value="Genomic_DNA"/>
</dbReference>
<evidence type="ECO:0000256" key="3">
    <source>
        <dbReference type="ARBA" id="ARBA00022692"/>
    </source>
</evidence>
<comment type="subcellular location">
    <subcellularLocation>
        <location evidence="6">Cell membrane</location>
        <topology evidence="6">Multi-pass membrane protein</topology>
    </subcellularLocation>
    <subcellularLocation>
        <location evidence="1">Membrane</location>
        <topology evidence="1">Multi-pass membrane protein</topology>
    </subcellularLocation>
</comment>
<evidence type="ECO:0000256" key="6">
    <source>
        <dbReference type="RuleBase" id="RU363041"/>
    </source>
</evidence>
<keyword evidence="5 6" id="KW-0472">Membrane</keyword>
<protein>
    <recommendedName>
        <fullName evidence="6">Probable membrane transporter protein</fullName>
    </recommendedName>
</protein>